<evidence type="ECO:0000256" key="1">
    <source>
        <dbReference type="SAM" id="SignalP"/>
    </source>
</evidence>
<dbReference type="RefSeq" id="WP_122973011.1">
    <property type="nucleotide sequence ID" value="NZ_RHLQ01000043.1"/>
</dbReference>
<reference evidence="3 4" key="1">
    <citation type="journal article" date="2014" name="Int. J. Syst. Evol. Microbiol.">
        <title>Lysinibacillus halotolerans sp. nov., isolated from saline-alkaline soil.</title>
        <authorList>
            <person name="Kong D."/>
            <person name="Wang Y."/>
            <person name="Zhao B."/>
            <person name="Li Y."/>
            <person name="Song J."/>
            <person name="Zhai Y."/>
            <person name="Zhang C."/>
            <person name="Wang H."/>
            <person name="Chen X."/>
            <person name="Zhao B."/>
            <person name="Ruan Z."/>
        </authorList>
    </citation>
    <scope>NUCLEOTIDE SEQUENCE [LARGE SCALE GENOMIC DNA]</scope>
    <source>
        <strain evidence="3 4">MCCC 1A12703</strain>
    </source>
</reference>
<keyword evidence="4" id="KW-1185">Reference proteome</keyword>
<comment type="caution">
    <text evidence="3">The sequence shown here is derived from an EMBL/GenBank/DDBJ whole genome shotgun (WGS) entry which is preliminary data.</text>
</comment>
<dbReference type="OrthoDB" id="2937486at2"/>
<dbReference type="PROSITE" id="PS51257">
    <property type="entry name" value="PROKAR_LIPOPROTEIN"/>
    <property type="match status" value="1"/>
</dbReference>
<feature type="domain" description="DUF3994" evidence="2">
    <location>
        <begin position="183"/>
        <end position="301"/>
    </location>
</feature>
<evidence type="ECO:0000313" key="3">
    <source>
        <dbReference type="EMBL" id="RNC97619.1"/>
    </source>
</evidence>
<sequence length="322" mass="36397">MKKFLALTSLAFLLTGCSQFVEGVKEGVNEAAEAQDSEQKINDLKEQLNKEIQVEPVTLQESEYNEYITGKIDTLKKNQEVILDVFNNSSTIEDPMLKMGNAAIENMKISKEIQTATVPEKYKETHQYFVDATNSYLVYLEKLKEGLLVNEVDVSSVLDKYEEMNDFLMKGLTMLNDLDPEAVGDGTITTEDLDELDSLAGIDHDSVTLNVSKDGKELIGKWLYDDKSVAIVLNADGSYEGYGRGLYPSKDNVMLGTWEYDFRTHQLLIENNEVYKDGKSVSAGNRAKQEMVLTYFKDGILRMMDAQTLAEFSFEKQKEEKE</sequence>
<organism evidence="3 4">
    <name type="scientific">Lysinibacillus halotolerans</name>
    <dbReference type="NCBI Taxonomy" id="1368476"/>
    <lineage>
        <taxon>Bacteria</taxon>
        <taxon>Bacillati</taxon>
        <taxon>Bacillota</taxon>
        <taxon>Bacilli</taxon>
        <taxon>Bacillales</taxon>
        <taxon>Bacillaceae</taxon>
        <taxon>Lysinibacillus</taxon>
    </lineage>
</organism>
<protein>
    <submittedName>
        <fullName evidence="3">DUF3994 domain-containing protein</fullName>
    </submittedName>
</protein>
<dbReference type="Proteomes" id="UP000279909">
    <property type="component" value="Unassembled WGS sequence"/>
</dbReference>
<proteinExistence type="predicted"/>
<accession>A0A3M8H5R6</accession>
<feature type="signal peptide" evidence="1">
    <location>
        <begin position="1"/>
        <end position="20"/>
    </location>
</feature>
<dbReference type="EMBL" id="RHLQ01000043">
    <property type="protein sequence ID" value="RNC97619.1"/>
    <property type="molecule type" value="Genomic_DNA"/>
</dbReference>
<name>A0A3M8H5R6_9BACI</name>
<dbReference type="AlphaFoldDB" id="A0A3M8H5R6"/>
<gene>
    <name evidence="3" type="ORF">EC501_14460</name>
</gene>
<keyword evidence="1" id="KW-0732">Signal</keyword>
<evidence type="ECO:0000313" key="4">
    <source>
        <dbReference type="Proteomes" id="UP000279909"/>
    </source>
</evidence>
<feature type="chain" id="PRO_5017952834" evidence="1">
    <location>
        <begin position="21"/>
        <end position="322"/>
    </location>
</feature>
<dbReference type="InterPro" id="IPR025057">
    <property type="entry name" value="DUF3994"/>
</dbReference>
<evidence type="ECO:0000259" key="2">
    <source>
        <dbReference type="Pfam" id="PF13159"/>
    </source>
</evidence>
<dbReference type="Pfam" id="PF13159">
    <property type="entry name" value="DUF3994"/>
    <property type="match status" value="1"/>
</dbReference>